<dbReference type="PANTHER" id="PTHR34831:SF1">
    <property type="entry name" value="MIGRATION AND INVASION-INHIBITORY PROTEIN"/>
    <property type="match status" value="1"/>
</dbReference>
<dbReference type="EMBL" id="AHAT01009759">
    <property type="status" value="NOT_ANNOTATED_CDS"/>
    <property type="molecule type" value="Genomic_DNA"/>
</dbReference>
<reference evidence="2" key="3">
    <citation type="submission" date="2025-09" db="UniProtKB">
        <authorList>
            <consortium name="Ensembl"/>
        </authorList>
    </citation>
    <scope>IDENTIFICATION</scope>
</reference>
<reference evidence="2" key="2">
    <citation type="submission" date="2025-08" db="UniProtKB">
        <authorList>
            <consortium name="Ensembl"/>
        </authorList>
    </citation>
    <scope>IDENTIFICATION</scope>
</reference>
<organism evidence="2 3">
    <name type="scientific">Lepisosteus oculatus</name>
    <name type="common">Spotted gar</name>
    <dbReference type="NCBI Taxonomy" id="7918"/>
    <lineage>
        <taxon>Eukaryota</taxon>
        <taxon>Metazoa</taxon>
        <taxon>Chordata</taxon>
        <taxon>Craniata</taxon>
        <taxon>Vertebrata</taxon>
        <taxon>Euteleostomi</taxon>
        <taxon>Actinopterygii</taxon>
        <taxon>Neopterygii</taxon>
        <taxon>Holostei</taxon>
        <taxon>Semionotiformes</taxon>
        <taxon>Lepisosteidae</taxon>
        <taxon>Lepisosteus</taxon>
    </lineage>
</organism>
<reference evidence="3" key="1">
    <citation type="submission" date="2011-12" db="EMBL/GenBank/DDBJ databases">
        <title>The Draft Genome of Lepisosteus oculatus.</title>
        <authorList>
            <consortium name="The Broad Institute Genome Assembly &amp; Analysis Group"/>
            <consortium name="Computational R&amp;D Group"/>
            <consortium name="and Sequencing Platform"/>
            <person name="Di Palma F."/>
            <person name="Alfoldi J."/>
            <person name="Johnson J."/>
            <person name="Berlin A."/>
            <person name="Gnerre S."/>
            <person name="Jaffe D."/>
            <person name="MacCallum I."/>
            <person name="Young S."/>
            <person name="Walker B.J."/>
            <person name="Lander E.S."/>
            <person name="Lindblad-Toh K."/>
        </authorList>
    </citation>
    <scope>NUCLEOTIDE SEQUENCE [LARGE SCALE GENOMIC DNA]</scope>
</reference>
<dbReference type="GO" id="GO:0030336">
    <property type="term" value="P:negative regulation of cell migration"/>
    <property type="evidence" value="ECO:0007669"/>
    <property type="project" value="InterPro"/>
</dbReference>
<dbReference type="OMA" id="CIHEQPL"/>
<dbReference type="PANTHER" id="PTHR34831">
    <property type="entry name" value="MIGRATION AND INVASION-INHIBITORY PROTEIN"/>
    <property type="match status" value="1"/>
</dbReference>
<dbReference type="Proteomes" id="UP000018468">
    <property type="component" value="Linkage group LG25"/>
</dbReference>
<dbReference type="GeneTree" id="ENSGT00390000003768"/>
<evidence type="ECO:0000313" key="3">
    <source>
        <dbReference type="Proteomes" id="UP000018468"/>
    </source>
</evidence>
<dbReference type="STRING" id="7918.ENSLOCP00000005090"/>
<dbReference type="Ensembl" id="ENSLOCT00000005098.1">
    <property type="protein sequence ID" value="ENSLOCP00000005090.1"/>
    <property type="gene ID" value="ENSLOCG00000004256.1"/>
</dbReference>
<dbReference type="Bgee" id="ENSLOCG00000004256">
    <property type="expression patterns" value="Expressed in ovary and 13 other cell types or tissues"/>
</dbReference>
<dbReference type="InterPro" id="IPR031466">
    <property type="entry name" value="MIIP"/>
</dbReference>
<dbReference type="AlphaFoldDB" id="W5M9N1"/>
<protein>
    <submittedName>
        <fullName evidence="2">Migration and invasion inhibitory protein</fullName>
    </submittedName>
</protein>
<dbReference type="InParanoid" id="W5M9N1"/>
<proteinExistence type="predicted"/>
<evidence type="ECO:0000256" key="1">
    <source>
        <dbReference type="SAM" id="MobiDB-lite"/>
    </source>
</evidence>
<dbReference type="eggNOG" id="ENOG502RZQ8">
    <property type="taxonomic scope" value="Eukaryota"/>
</dbReference>
<dbReference type="Pfam" id="PF15734">
    <property type="entry name" value="MIIP"/>
    <property type="match status" value="1"/>
</dbReference>
<keyword evidence="3" id="KW-1185">Reference proteome</keyword>
<sequence>QDAKRPKPILLTPHQERPRKEGGHVTFHSVDEEHTLSTEGLSMQPLLGYDWIAGLLDAESSLTERSEQYFAELRTFRQVNRDDCVHSLYMETEDTEVSSPARQEQDLDASLSHPGVHCYRINSRLFPVALEPQAACPVCKKPRSQGTHTIPEPAFIRVSLPRSSLLPAYRYKAHRRCSFDPSDSLGLPSHCLAGWSSTALPAAEKVNGLDLRSSL</sequence>
<feature type="region of interest" description="Disordered" evidence="1">
    <location>
        <begin position="1"/>
        <end position="22"/>
    </location>
</feature>
<name>W5M9N1_LEPOC</name>
<dbReference type="HOGENOM" id="CLU_061576_1_0_1"/>
<evidence type="ECO:0000313" key="2">
    <source>
        <dbReference type="Ensembl" id="ENSLOCP00000005090.1"/>
    </source>
</evidence>
<accession>W5M9N1</accession>
<dbReference type="GO" id="GO:0010972">
    <property type="term" value="P:negative regulation of G2/M transition of mitotic cell cycle"/>
    <property type="evidence" value="ECO:0007669"/>
    <property type="project" value="InterPro"/>
</dbReference>